<reference evidence="2" key="1">
    <citation type="journal article" date="2010" name="Science">
        <title>Signatures of adaptation to obligate biotrophy in the Hyaloperonospora arabidopsidis genome.</title>
        <authorList>
            <person name="Baxter L."/>
            <person name="Tripathy S."/>
            <person name="Ishaque N."/>
            <person name="Boot N."/>
            <person name="Cabral A."/>
            <person name="Kemen E."/>
            <person name="Thines M."/>
            <person name="Ah-Fong A."/>
            <person name="Anderson R."/>
            <person name="Badejoko W."/>
            <person name="Bittner-Eddy P."/>
            <person name="Boore J.L."/>
            <person name="Chibucos M.C."/>
            <person name="Coates M."/>
            <person name="Dehal P."/>
            <person name="Delehaunty K."/>
            <person name="Dong S."/>
            <person name="Downton P."/>
            <person name="Dumas B."/>
            <person name="Fabro G."/>
            <person name="Fronick C."/>
            <person name="Fuerstenberg S.I."/>
            <person name="Fulton L."/>
            <person name="Gaulin E."/>
            <person name="Govers F."/>
            <person name="Hughes L."/>
            <person name="Humphray S."/>
            <person name="Jiang R.H."/>
            <person name="Judelson H."/>
            <person name="Kamoun S."/>
            <person name="Kyung K."/>
            <person name="Meijer H."/>
            <person name="Minx P."/>
            <person name="Morris P."/>
            <person name="Nelson J."/>
            <person name="Phuntumart V."/>
            <person name="Qutob D."/>
            <person name="Rehmany A."/>
            <person name="Rougon-Cardoso A."/>
            <person name="Ryden P."/>
            <person name="Torto-Alalibo T."/>
            <person name="Studholme D."/>
            <person name="Wang Y."/>
            <person name="Win J."/>
            <person name="Wood J."/>
            <person name="Clifton S.W."/>
            <person name="Rogers J."/>
            <person name="Van den Ackerveken G."/>
            <person name="Jones J.D."/>
            <person name="McDowell J.M."/>
            <person name="Beynon J."/>
            <person name="Tyler B.M."/>
        </authorList>
    </citation>
    <scope>NUCLEOTIDE SEQUENCE [LARGE SCALE GENOMIC DNA]</scope>
    <source>
        <strain evidence="2">Emoy2</strain>
    </source>
</reference>
<organism evidence="1 2">
    <name type="scientific">Hyaloperonospora arabidopsidis (strain Emoy2)</name>
    <name type="common">Downy mildew agent</name>
    <name type="synonym">Peronospora arabidopsidis</name>
    <dbReference type="NCBI Taxonomy" id="559515"/>
    <lineage>
        <taxon>Eukaryota</taxon>
        <taxon>Sar</taxon>
        <taxon>Stramenopiles</taxon>
        <taxon>Oomycota</taxon>
        <taxon>Peronosporomycetes</taxon>
        <taxon>Peronosporales</taxon>
        <taxon>Peronosporaceae</taxon>
        <taxon>Hyaloperonospora</taxon>
    </lineage>
</organism>
<dbReference type="AlphaFoldDB" id="M4C552"/>
<dbReference type="InParanoid" id="M4C552"/>
<dbReference type="Proteomes" id="UP000011713">
    <property type="component" value="Unassembled WGS sequence"/>
</dbReference>
<evidence type="ECO:0000313" key="1">
    <source>
        <dbReference type="EnsemblProtists" id="HpaP814223"/>
    </source>
</evidence>
<dbReference type="eggNOG" id="ENOG502SDJ1">
    <property type="taxonomic scope" value="Eukaryota"/>
</dbReference>
<protein>
    <submittedName>
        <fullName evidence="1">Uncharacterized protein</fullName>
    </submittedName>
</protein>
<evidence type="ECO:0000313" key="2">
    <source>
        <dbReference type="Proteomes" id="UP000011713"/>
    </source>
</evidence>
<dbReference type="VEuPathDB" id="FungiDB:HpaG814223"/>
<accession>M4C552</accession>
<proteinExistence type="predicted"/>
<dbReference type="OMA" id="ITEMFEQ"/>
<keyword evidence="2" id="KW-1185">Reference proteome</keyword>
<dbReference type="EMBL" id="JH598304">
    <property type="status" value="NOT_ANNOTATED_CDS"/>
    <property type="molecule type" value="Genomic_DNA"/>
</dbReference>
<reference evidence="1" key="2">
    <citation type="submission" date="2015-06" db="UniProtKB">
        <authorList>
            <consortium name="EnsemblProtists"/>
        </authorList>
    </citation>
    <scope>IDENTIFICATION</scope>
    <source>
        <strain evidence="1">Emoy2</strain>
    </source>
</reference>
<dbReference type="HOGENOM" id="CLU_1149083_0_0_1"/>
<name>M4C552_HYAAE</name>
<sequence length="242" mass="27066">MALLGFTYVQFKGRKMEQLFLQHKAEKTERQKRQHARVAALLAVVKDQQMQYKQAAELLKIRATRFSEAAVKEEEEEEKAADDAAAIDFAATSLTKLSAMQSARQSELEALKTEVLELKSAVVDTYVQSPIATKVEVIKDIPLLQRPLEATKTNRLEEKSVMGNAVSTERITSLNPGNGVSCLKAKGARLMLPGWYESEDKKQSGIKDQTAMSFGEITEMFEQGQAQEQLSTAGRYRLLFTM</sequence>
<dbReference type="EnsemblProtists" id="HpaT814223">
    <property type="protein sequence ID" value="HpaP814223"/>
    <property type="gene ID" value="HpaG814223"/>
</dbReference>